<keyword evidence="2" id="KW-1185">Reference proteome</keyword>
<protein>
    <submittedName>
        <fullName evidence="1">Uncharacterized protein</fullName>
    </submittedName>
</protein>
<dbReference type="EMBL" id="NNRJ01000047">
    <property type="protein sequence ID" value="OYR16246.1"/>
    <property type="molecule type" value="Genomic_DNA"/>
</dbReference>
<dbReference type="AlphaFoldDB" id="A0A256FND3"/>
<evidence type="ECO:0000313" key="2">
    <source>
        <dbReference type="Proteomes" id="UP000215590"/>
    </source>
</evidence>
<organism evidence="1 2">
    <name type="scientific">Brucella thiophenivorans</name>
    <dbReference type="NCBI Taxonomy" id="571255"/>
    <lineage>
        <taxon>Bacteria</taxon>
        <taxon>Pseudomonadati</taxon>
        <taxon>Pseudomonadota</taxon>
        <taxon>Alphaproteobacteria</taxon>
        <taxon>Hyphomicrobiales</taxon>
        <taxon>Brucellaceae</taxon>
        <taxon>Brucella/Ochrobactrum group</taxon>
        <taxon>Brucella</taxon>
    </lineage>
</organism>
<accession>A0A256FND3</accession>
<name>A0A256FND3_9HYPH</name>
<sequence length="40" mass="4417">MDDNIFQTHGRAQPGSVISKGEISIETASIFTRKLPQTNK</sequence>
<dbReference type="Proteomes" id="UP000215590">
    <property type="component" value="Unassembled WGS sequence"/>
</dbReference>
<comment type="caution">
    <text evidence="1">The sequence shown here is derived from an EMBL/GenBank/DDBJ whole genome shotgun (WGS) entry which is preliminary data.</text>
</comment>
<evidence type="ECO:0000313" key="1">
    <source>
        <dbReference type="EMBL" id="OYR16246.1"/>
    </source>
</evidence>
<proteinExistence type="predicted"/>
<gene>
    <name evidence="1" type="ORF">CEV31_4417</name>
</gene>
<reference evidence="1 2" key="1">
    <citation type="submission" date="2017-07" db="EMBL/GenBank/DDBJ databases">
        <title>Phylogenetic study on the rhizospheric bacterium Ochrobactrum sp. A44.</title>
        <authorList>
            <person name="Krzyzanowska D.M."/>
            <person name="Ossowicki A."/>
            <person name="Rajewska M."/>
            <person name="Maciag T."/>
            <person name="Kaczynski Z."/>
            <person name="Czerwicka M."/>
            <person name="Jafra S."/>
        </authorList>
    </citation>
    <scope>NUCLEOTIDE SEQUENCE [LARGE SCALE GENOMIC DNA]</scope>
    <source>
        <strain evidence="1 2">DSM 7216</strain>
    </source>
</reference>